<feature type="compositionally biased region" description="Low complexity" evidence="1">
    <location>
        <begin position="70"/>
        <end position="94"/>
    </location>
</feature>
<proteinExistence type="predicted"/>
<dbReference type="AlphaFoldDB" id="A0AAQ3WN40"/>
<evidence type="ECO:0000256" key="1">
    <source>
        <dbReference type="SAM" id="MobiDB-lite"/>
    </source>
</evidence>
<dbReference type="EMBL" id="CP144748">
    <property type="protein sequence ID" value="WVZ67947.1"/>
    <property type="molecule type" value="Genomic_DNA"/>
</dbReference>
<protein>
    <submittedName>
        <fullName evidence="2">Uncharacterized protein</fullName>
    </submittedName>
</protein>
<gene>
    <name evidence="2" type="ORF">U9M48_016959</name>
</gene>
<keyword evidence="3" id="KW-1185">Reference proteome</keyword>
<evidence type="ECO:0000313" key="3">
    <source>
        <dbReference type="Proteomes" id="UP001341281"/>
    </source>
</evidence>
<name>A0AAQ3WN40_PASNO</name>
<evidence type="ECO:0000313" key="2">
    <source>
        <dbReference type="EMBL" id="WVZ67947.1"/>
    </source>
</evidence>
<organism evidence="2 3">
    <name type="scientific">Paspalum notatum var. saurae</name>
    <dbReference type="NCBI Taxonomy" id="547442"/>
    <lineage>
        <taxon>Eukaryota</taxon>
        <taxon>Viridiplantae</taxon>
        <taxon>Streptophyta</taxon>
        <taxon>Embryophyta</taxon>
        <taxon>Tracheophyta</taxon>
        <taxon>Spermatophyta</taxon>
        <taxon>Magnoliopsida</taxon>
        <taxon>Liliopsida</taxon>
        <taxon>Poales</taxon>
        <taxon>Poaceae</taxon>
        <taxon>PACMAD clade</taxon>
        <taxon>Panicoideae</taxon>
        <taxon>Andropogonodae</taxon>
        <taxon>Paspaleae</taxon>
        <taxon>Paspalinae</taxon>
        <taxon>Paspalum</taxon>
    </lineage>
</organism>
<sequence>MRMYPEANVHVFQLSVRDGACRYNLGRALAPLRLRDDGACSSSGPGRERHATHSLRPFAPTSHASRRRGGPPSSTPGSGSPSSPGGTTTWSATGRRCTRGQTTCIVPTARRALGAAGDACKAELIHRSRSNATLSYAPYRFTNQN</sequence>
<feature type="region of interest" description="Disordered" evidence="1">
    <location>
        <begin position="35"/>
        <end position="94"/>
    </location>
</feature>
<dbReference type="SUPFAM" id="SSF53213">
    <property type="entry name" value="LigB-like"/>
    <property type="match status" value="1"/>
</dbReference>
<reference evidence="2 3" key="1">
    <citation type="submission" date="2024-02" db="EMBL/GenBank/DDBJ databases">
        <title>High-quality chromosome-scale genome assembly of Pensacola bahiagrass (Paspalum notatum Flugge var. saurae).</title>
        <authorList>
            <person name="Vega J.M."/>
            <person name="Podio M."/>
            <person name="Orjuela J."/>
            <person name="Siena L.A."/>
            <person name="Pessino S.C."/>
            <person name="Combes M.C."/>
            <person name="Mariac C."/>
            <person name="Albertini E."/>
            <person name="Pupilli F."/>
            <person name="Ortiz J.P.A."/>
            <person name="Leblanc O."/>
        </authorList>
    </citation>
    <scope>NUCLEOTIDE SEQUENCE [LARGE SCALE GENOMIC DNA]</scope>
    <source>
        <strain evidence="2">R1</strain>
        <tissue evidence="2">Leaf</tissue>
    </source>
</reference>
<dbReference type="Proteomes" id="UP001341281">
    <property type="component" value="Chromosome 04"/>
</dbReference>
<accession>A0AAQ3WN40</accession>